<dbReference type="EC" id="1.1.1.1" evidence="3"/>
<dbReference type="InterPro" id="IPR036291">
    <property type="entry name" value="NAD(P)-bd_dom_sf"/>
</dbReference>
<evidence type="ECO:0000256" key="5">
    <source>
        <dbReference type="ARBA" id="ARBA00022833"/>
    </source>
</evidence>
<evidence type="ECO:0000256" key="1">
    <source>
        <dbReference type="ARBA" id="ARBA00001947"/>
    </source>
</evidence>
<evidence type="ECO:0000256" key="2">
    <source>
        <dbReference type="ARBA" id="ARBA00008072"/>
    </source>
</evidence>
<keyword evidence="6" id="KW-0560">Oxidoreductase</keyword>
<evidence type="ECO:0000256" key="8">
    <source>
        <dbReference type="RuleBase" id="RU361277"/>
    </source>
</evidence>
<dbReference type="InterPro" id="IPR011032">
    <property type="entry name" value="GroES-like_sf"/>
</dbReference>
<evidence type="ECO:0000313" key="10">
    <source>
        <dbReference type="EMBL" id="SDF25862.1"/>
    </source>
</evidence>
<dbReference type="PROSITE" id="PS00059">
    <property type="entry name" value="ADH_ZINC"/>
    <property type="match status" value="1"/>
</dbReference>
<reference evidence="10 11" key="1">
    <citation type="submission" date="2016-10" db="EMBL/GenBank/DDBJ databases">
        <authorList>
            <person name="de Groot N.N."/>
        </authorList>
    </citation>
    <scope>NUCLEOTIDE SEQUENCE [LARGE SCALE GENOMIC DNA]</scope>
    <source>
        <strain evidence="10 11">47C3B</strain>
    </source>
</reference>
<sequence>MIPKKMKAAVIHAFGEPLQIEEMPVREPRENEILVKVIACGVCHTDLHACQGDWPAKPKMPLVPGHEAIGYVAAIGPGVQHLKEGDVVGVPWLYSACGCCDYCYTGWETLCEAQQNGGYSVDGGFAEYVVADARYVAHLPGNINFTEMAPIICAGVTVYKGLKQTDAKPGEWVAISGIGGLGHLAVQYAKAMGLHVAAIDIADDKLALAKSLGADLTVNAKENDPGEYLKKLTGGMHGTLVTAPSRIAFNQGLSTLRRKGVLSLNGLPAGTFDLSIFDTVINGTTIRGSIVGTRKDMEEAISFAVEGKVKATVKPARLEDINAVFDDMKKGDISGRMVLEIAKP</sequence>
<dbReference type="InterPro" id="IPR002328">
    <property type="entry name" value="ADH_Zn_CS"/>
</dbReference>
<evidence type="ECO:0000256" key="7">
    <source>
        <dbReference type="ARBA" id="ARBA00023027"/>
    </source>
</evidence>
<evidence type="ECO:0000256" key="4">
    <source>
        <dbReference type="ARBA" id="ARBA00022723"/>
    </source>
</evidence>
<proteinExistence type="inferred from homology"/>
<keyword evidence="4 8" id="KW-0479">Metal-binding</keyword>
<dbReference type="GO" id="GO:0008270">
    <property type="term" value="F:zinc ion binding"/>
    <property type="evidence" value="ECO:0007669"/>
    <property type="project" value="InterPro"/>
</dbReference>
<organism evidence="10 11">
    <name type="scientific">Mucilaginibacter pineti</name>
    <dbReference type="NCBI Taxonomy" id="1391627"/>
    <lineage>
        <taxon>Bacteria</taxon>
        <taxon>Pseudomonadati</taxon>
        <taxon>Bacteroidota</taxon>
        <taxon>Sphingobacteriia</taxon>
        <taxon>Sphingobacteriales</taxon>
        <taxon>Sphingobacteriaceae</taxon>
        <taxon>Mucilaginibacter</taxon>
    </lineage>
</organism>
<dbReference type="RefSeq" id="WP_091154037.1">
    <property type="nucleotide sequence ID" value="NZ_FNAI01000015.1"/>
</dbReference>
<comment type="similarity">
    <text evidence="2 8">Belongs to the zinc-containing alcohol dehydrogenase family.</text>
</comment>
<keyword evidence="11" id="KW-1185">Reference proteome</keyword>
<keyword evidence="5 8" id="KW-0862">Zinc</keyword>
<accession>A0A1G7JLP4</accession>
<keyword evidence="7" id="KW-0520">NAD</keyword>
<dbReference type="InterPro" id="IPR013149">
    <property type="entry name" value="ADH-like_C"/>
</dbReference>
<evidence type="ECO:0000256" key="3">
    <source>
        <dbReference type="ARBA" id="ARBA00013190"/>
    </source>
</evidence>
<dbReference type="InterPro" id="IPR020843">
    <property type="entry name" value="ER"/>
</dbReference>
<protein>
    <recommendedName>
        <fullName evidence="3">alcohol dehydrogenase</fullName>
        <ecNumber evidence="3">1.1.1.1</ecNumber>
    </recommendedName>
</protein>
<dbReference type="SMART" id="SM00829">
    <property type="entry name" value="PKS_ER"/>
    <property type="match status" value="1"/>
</dbReference>
<dbReference type="FunFam" id="3.40.50.720:FF:000039">
    <property type="entry name" value="Alcohol dehydrogenase AdhP"/>
    <property type="match status" value="1"/>
</dbReference>
<gene>
    <name evidence="10" type="ORF">SAMN05216464_11533</name>
</gene>
<evidence type="ECO:0000259" key="9">
    <source>
        <dbReference type="SMART" id="SM00829"/>
    </source>
</evidence>
<dbReference type="InterPro" id="IPR013154">
    <property type="entry name" value="ADH-like_N"/>
</dbReference>
<dbReference type="STRING" id="1391627.SAMN05216464_11533"/>
<dbReference type="PANTHER" id="PTHR42940:SF8">
    <property type="entry name" value="VACUOLAR PROTEIN SORTING-ASSOCIATED PROTEIN 11"/>
    <property type="match status" value="1"/>
</dbReference>
<comment type="cofactor">
    <cofactor evidence="1 8">
        <name>Zn(2+)</name>
        <dbReference type="ChEBI" id="CHEBI:29105"/>
    </cofactor>
</comment>
<name>A0A1G7JLP4_9SPHI</name>
<dbReference type="NCBIfam" id="NF006940">
    <property type="entry name" value="PRK09422.1"/>
    <property type="match status" value="1"/>
</dbReference>
<dbReference type="Gene3D" id="3.40.50.720">
    <property type="entry name" value="NAD(P)-binding Rossmann-like Domain"/>
    <property type="match status" value="1"/>
</dbReference>
<dbReference type="SUPFAM" id="SSF51735">
    <property type="entry name" value="NAD(P)-binding Rossmann-fold domains"/>
    <property type="match status" value="1"/>
</dbReference>
<dbReference type="Pfam" id="PF00107">
    <property type="entry name" value="ADH_zinc_N"/>
    <property type="match status" value="1"/>
</dbReference>
<dbReference type="PANTHER" id="PTHR42940">
    <property type="entry name" value="ALCOHOL DEHYDROGENASE 1-RELATED"/>
    <property type="match status" value="1"/>
</dbReference>
<dbReference type="EMBL" id="FNAI01000015">
    <property type="protein sequence ID" value="SDF25862.1"/>
    <property type="molecule type" value="Genomic_DNA"/>
</dbReference>
<dbReference type="SUPFAM" id="SSF50129">
    <property type="entry name" value="GroES-like"/>
    <property type="match status" value="1"/>
</dbReference>
<evidence type="ECO:0000256" key="6">
    <source>
        <dbReference type="ARBA" id="ARBA00023002"/>
    </source>
</evidence>
<feature type="domain" description="Enoyl reductase (ER)" evidence="9">
    <location>
        <begin position="15"/>
        <end position="339"/>
    </location>
</feature>
<dbReference type="FunFam" id="3.90.180.10:FF:000002">
    <property type="entry name" value="Alcohol dehydrogenase AdhP"/>
    <property type="match status" value="1"/>
</dbReference>
<dbReference type="OrthoDB" id="9806940at2"/>
<dbReference type="AlphaFoldDB" id="A0A1G7JLP4"/>
<dbReference type="Pfam" id="PF08240">
    <property type="entry name" value="ADH_N"/>
    <property type="match status" value="1"/>
</dbReference>
<dbReference type="CDD" id="cd08297">
    <property type="entry name" value="CAD3"/>
    <property type="match status" value="1"/>
</dbReference>
<evidence type="ECO:0000313" key="11">
    <source>
        <dbReference type="Proteomes" id="UP000199072"/>
    </source>
</evidence>
<dbReference type="Gene3D" id="3.90.180.10">
    <property type="entry name" value="Medium-chain alcohol dehydrogenases, catalytic domain"/>
    <property type="match status" value="1"/>
</dbReference>
<dbReference type="Proteomes" id="UP000199072">
    <property type="component" value="Unassembled WGS sequence"/>
</dbReference>
<dbReference type="GO" id="GO:0004022">
    <property type="term" value="F:alcohol dehydrogenase (NAD+) activity"/>
    <property type="evidence" value="ECO:0007669"/>
    <property type="project" value="UniProtKB-EC"/>
</dbReference>